<feature type="transmembrane region" description="Helical" evidence="1">
    <location>
        <begin position="44"/>
        <end position="67"/>
    </location>
</feature>
<protein>
    <submittedName>
        <fullName evidence="2">Uncharacterized protein</fullName>
    </submittedName>
</protein>
<dbReference type="GeneID" id="69006993"/>
<keyword evidence="1" id="KW-0472">Membrane</keyword>
<keyword evidence="1" id="KW-0812">Transmembrane</keyword>
<evidence type="ECO:0000313" key="3">
    <source>
        <dbReference type="Proteomes" id="UP000217994"/>
    </source>
</evidence>
<evidence type="ECO:0000313" key="2">
    <source>
        <dbReference type="EMBL" id="PCE30353.1"/>
    </source>
</evidence>
<comment type="caution">
    <text evidence="2">The sequence shown here is derived from an EMBL/GenBank/DDBJ whole genome shotgun (WGS) entry which is preliminary data.</text>
</comment>
<keyword evidence="1" id="KW-1133">Transmembrane helix</keyword>
<dbReference type="Proteomes" id="UP000217994">
    <property type="component" value="Unassembled WGS sequence"/>
</dbReference>
<reference evidence="2 3" key="1">
    <citation type="submission" date="2017-01" db="EMBL/GenBank/DDBJ databases">
        <title>Whole-Genome Shotgun Sequencing of Two beta-Proteobacterial Species in Search of the Bulgecin Biosynthetic Cluster.</title>
        <authorList>
            <person name="Horsman M.E."/>
            <person name="Marous D.R."/>
            <person name="Li R."/>
            <person name="Oliver R.A."/>
            <person name="Byun B."/>
            <person name="Emrich S.J."/>
            <person name="Boggess B."/>
            <person name="Townsend C.A."/>
            <person name="Mobashery S."/>
        </authorList>
    </citation>
    <scope>NUCLEOTIDE SEQUENCE [LARGE SCALE GENOMIC DNA]</scope>
    <source>
        <strain evidence="2 3">ATCC 31433</strain>
    </source>
</reference>
<gene>
    <name evidence="2" type="ORF">BZL54_21925</name>
</gene>
<dbReference type="EMBL" id="MTZU01000067">
    <property type="protein sequence ID" value="PCE30353.1"/>
    <property type="molecule type" value="Genomic_DNA"/>
</dbReference>
<dbReference type="RefSeq" id="WP_084910992.1">
    <property type="nucleotide sequence ID" value="NZ_CP020740.1"/>
</dbReference>
<evidence type="ECO:0000256" key="1">
    <source>
        <dbReference type="SAM" id="Phobius"/>
    </source>
</evidence>
<accession>A0A2A4F950</accession>
<dbReference type="AlphaFoldDB" id="A0A2A4F950"/>
<proteinExistence type="predicted"/>
<sequence>MKRLNNSATVFAVIVGIGTGLYAIGWILYAMLEQARTATDPALRALFAFGFALVFVVPLGSLGTSLYQALRDKQQLV</sequence>
<organism evidence="2 3">
    <name type="scientific">Burkholderia ubonensis subsp. mesacidophila</name>
    <dbReference type="NCBI Taxonomy" id="265293"/>
    <lineage>
        <taxon>Bacteria</taxon>
        <taxon>Pseudomonadati</taxon>
        <taxon>Pseudomonadota</taxon>
        <taxon>Betaproteobacteria</taxon>
        <taxon>Burkholderiales</taxon>
        <taxon>Burkholderiaceae</taxon>
        <taxon>Burkholderia</taxon>
        <taxon>Burkholderia cepacia complex</taxon>
    </lineage>
</organism>
<feature type="transmembrane region" description="Helical" evidence="1">
    <location>
        <begin position="7"/>
        <end position="32"/>
    </location>
</feature>
<name>A0A2A4F950_9BURK</name>